<name>X1K6C8_9ZZZZ</name>
<proteinExistence type="predicted"/>
<dbReference type="InterPro" id="IPR036188">
    <property type="entry name" value="FAD/NAD-bd_sf"/>
</dbReference>
<evidence type="ECO:0000259" key="1">
    <source>
        <dbReference type="Pfam" id="PF21688"/>
    </source>
</evidence>
<dbReference type="InterPro" id="IPR049516">
    <property type="entry name" value="FAD-depend_C"/>
</dbReference>
<comment type="caution">
    <text evidence="2">The sequence shown here is derived from an EMBL/GenBank/DDBJ whole genome shotgun (WGS) entry which is preliminary data.</text>
</comment>
<organism evidence="2">
    <name type="scientific">marine sediment metagenome</name>
    <dbReference type="NCBI Taxonomy" id="412755"/>
    <lineage>
        <taxon>unclassified sequences</taxon>
        <taxon>metagenomes</taxon>
        <taxon>ecological metagenomes</taxon>
    </lineage>
</organism>
<dbReference type="AlphaFoldDB" id="X1K6C8"/>
<feature type="non-terminal residue" evidence="2">
    <location>
        <position position="246"/>
    </location>
</feature>
<dbReference type="PANTHER" id="PTHR43106">
    <property type="entry name" value="DEHYDROGENASE-RELATED"/>
    <property type="match status" value="1"/>
</dbReference>
<protein>
    <recommendedName>
        <fullName evidence="1">FAD-dependent protein C-terminal domain-containing protein</fullName>
    </recommendedName>
</protein>
<feature type="domain" description="FAD-dependent protein C-terminal" evidence="1">
    <location>
        <begin position="95"/>
        <end position="232"/>
    </location>
</feature>
<evidence type="ECO:0000313" key="2">
    <source>
        <dbReference type="EMBL" id="GAI02557.1"/>
    </source>
</evidence>
<gene>
    <name evidence="2" type="ORF">S06H3_20883</name>
</gene>
<sequence length="246" mass="27271">MTKRHWEQAQFYQACLAAHLINPIPYPVEFIRGAELEVMVSNIIVDDGEVRGVETEAGDRFDCRYLILAPGREGADWLSKEANRLNLTMHNNPVDVGVRVEVPVAVMQELTDVLYEAKLEFTSKSFDDRIRTFCMCPNGEVIMESTGGCDPVITVNGHSYANHSSGNTNFALLVSTAFTEPFREPIAYGKHLARLANILSGGVLVQRLGDLLEGQRSTPARIERSVVQPTLKTATPGDLSFVLSYR</sequence>
<dbReference type="EMBL" id="BARV01010878">
    <property type="protein sequence ID" value="GAI02557.1"/>
    <property type="molecule type" value="Genomic_DNA"/>
</dbReference>
<dbReference type="PANTHER" id="PTHR43106:SF1">
    <property type="entry name" value="DEHYDROGENASE-RELATED"/>
    <property type="match status" value="1"/>
</dbReference>
<dbReference type="Pfam" id="PF21688">
    <property type="entry name" value="FAD-depend_C"/>
    <property type="match status" value="1"/>
</dbReference>
<accession>X1K6C8</accession>
<reference evidence="2" key="1">
    <citation type="journal article" date="2014" name="Front. Microbiol.">
        <title>High frequency of phylogenetically diverse reductive dehalogenase-homologous genes in deep subseafloor sedimentary metagenomes.</title>
        <authorList>
            <person name="Kawai M."/>
            <person name="Futagami T."/>
            <person name="Toyoda A."/>
            <person name="Takaki Y."/>
            <person name="Nishi S."/>
            <person name="Hori S."/>
            <person name="Arai W."/>
            <person name="Tsubouchi T."/>
            <person name="Morono Y."/>
            <person name="Uchiyama I."/>
            <person name="Ito T."/>
            <person name="Fujiyama A."/>
            <person name="Inagaki F."/>
            <person name="Takami H."/>
        </authorList>
    </citation>
    <scope>NUCLEOTIDE SEQUENCE</scope>
    <source>
        <strain evidence="2">Expedition CK06-06</strain>
    </source>
</reference>
<dbReference type="SUPFAM" id="SSF51905">
    <property type="entry name" value="FAD/NAD(P)-binding domain"/>
    <property type="match status" value="1"/>
</dbReference>